<dbReference type="eggNOG" id="COG2206">
    <property type="taxonomic scope" value="Bacteria"/>
</dbReference>
<feature type="domain" description="HD-GYP" evidence="1">
    <location>
        <begin position="120"/>
        <end position="316"/>
    </location>
</feature>
<dbReference type="InterPro" id="IPR003607">
    <property type="entry name" value="HD/PDEase_dom"/>
</dbReference>
<dbReference type="AlphaFoldDB" id="A0A024Q6J5"/>
<dbReference type="RefSeq" id="WP_021290282.1">
    <property type="nucleotide sequence ID" value="NZ_BNER01000001.1"/>
</dbReference>
<dbReference type="Gene3D" id="1.10.3210.10">
    <property type="entry name" value="Hypothetical protein af1432"/>
    <property type="match status" value="1"/>
</dbReference>
<sequence length="361" mass="41640">MLVNSEQLIPGCILIRDVKGKTNQPLIPRHTVLTTEHIVILQKFLIQKVDVSKKLSNGNLYEPKTMMQDTKKQVDNPIDLSFQEHYHYVVQQYKQLFEGWQNGLAIDIPTVRDTLVPLLERMEDISDAIYTLHHFATKEDYFFHHNVAIAILSAYLGYKTGYVKGEWLQIGFAGFLADCGMARIESSIIQTNRSLTPEEVVEIKKHPTYSYRLTEKLPTLKQAVKQAILQHHERMDGSGYPLGLSKGKIHRYARIIAVCDMYHAIICERVYKEKQSPFKAIEILQQEQFTKLDPDVVYTFIQGMTNFPIGTRIKLSNNQLGEIVYTDIKKPTRPMIRLSEQQEEIVALQNHPELFIVDVLK</sequence>
<accession>A0A024Q6J5</accession>
<dbReference type="CDD" id="cd00077">
    <property type="entry name" value="HDc"/>
    <property type="match status" value="1"/>
</dbReference>
<reference evidence="2 3" key="1">
    <citation type="submission" date="2014-03" db="EMBL/GenBank/DDBJ databases">
        <authorList>
            <person name="Urmite Genomes U."/>
        </authorList>
    </citation>
    <scope>NUCLEOTIDE SEQUENCE [LARGE SCALE GENOMIC DNA]</scope>
    <source>
        <strain evidence="2 3">Vm-5</strain>
    </source>
</reference>
<dbReference type="PANTHER" id="PTHR43155">
    <property type="entry name" value="CYCLIC DI-GMP PHOSPHODIESTERASE PA4108-RELATED"/>
    <property type="match status" value="1"/>
</dbReference>
<comment type="caution">
    <text evidence="2">The sequence shown here is derived from an EMBL/GenBank/DDBJ whole genome shotgun (WGS) entry which is preliminary data.</text>
</comment>
<dbReference type="PROSITE" id="PS51832">
    <property type="entry name" value="HD_GYP"/>
    <property type="match status" value="1"/>
</dbReference>
<dbReference type="InterPro" id="IPR037522">
    <property type="entry name" value="HD_GYP_dom"/>
</dbReference>
<evidence type="ECO:0000259" key="1">
    <source>
        <dbReference type="PROSITE" id="PS51832"/>
    </source>
</evidence>
<dbReference type="EMBL" id="CCDP010000001">
    <property type="protein sequence ID" value="CDQ37845.1"/>
    <property type="molecule type" value="Genomic_DNA"/>
</dbReference>
<evidence type="ECO:0000313" key="2">
    <source>
        <dbReference type="EMBL" id="CDQ37845.1"/>
    </source>
</evidence>
<dbReference type="SUPFAM" id="SSF109604">
    <property type="entry name" value="HD-domain/PDEase-like"/>
    <property type="match status" value="1"/>
</dbReference>
<protein>
    <submittedName>
        <fullName evidence="2">Cyclic di-GMP phosphodiesterase response regulator RpfG</fullName>
    </submittedName>
</protein>
<reference evidence="3" key="2">
    <citation type="submission" date="2014-05" db="EMBL/GenBank/DDBJ databases">
        <title>Draft genome sequence of Virgibacillus massiliensis Vm-5.</title>
        <authorList>
            <person name="Khelaifia S."/>
            <person name="Croce O."/>
            <person name="Lagier J.C."/>
            <person name="Raoult D."/>
        </authorList>
    </citation>
    <scope>NUCLEOTIDE SEQUENCE [LARGE SCALE GENOMIC DNA]</scope>
    <source>
        <strain evidence="3">Vm-5</strain>
    </source>
</reference>
<name>A0A024Q6J5_9BACI</name>
<dbReference type="OrthoDB" id="9759601at2"/>
<keyword evidence="3" id="KW-1185">Reference proteome</keyword>
<dbReference type="Pfam" id="PF13487">
    <property type="entry name" value="HD_5"/>
    <property type="match status" value="1"/>
</dbReference>
<proteinExistence type="predicted"/>
<organism evidence="2 3">
    <name type="scientific">Virgibacillus massiliensis</name>
    <dbReference type="NCBI Taxonomy" id="1462526"/>
    <lineage>
        <taxon>Bacteria</taxon>
        <taxon>Bacillati</taxon>
        <taxon>Bacillota</taxon>
        <taxon>Bacilli</taxon>
        <taxon>Bacillales</taxon>
        <taxon>Bacillaceae</taxon>
        <taxon>Virgibacillus</taxon>
    </lineage>
</organism>
<evidence type="ECO:0000313" key="3">
    <source>
        <dbReference type="Proteomes" id="UP000028875"/>
    </source>
</evidence>
<dbReference type="Proteomes" id="UP000028875">
    <property type="component" value="Unassembled WGS sequence"/>
</dbReference>
<dbReference type="PANTHER" id="PTHR43155:SF2">
    <property type="entry name" value="CYCLIC DI-GMP PHOSPHODIESTERASE PA4108"/>
    <property type="match status" value="1"/>
</dbReference>
<gene>
    <name evidence="2" type="primary">rpfG</name>
    <name evidence="2" type="ORF">BN990_00110</name>
</gene>
<dbReference type="STRING" id="1462526.BN990_00110"/>